<evidence type="ECO:0000256" key="1">
    <source>
        <dbReference type="ARBA" id="ARBA00010857"/>
    </source>
</evidence>
<keyword evidence="7" id="KW-0863">Zinc-finger</keyword>
<sequence length="918" mass="100615">MAVNAQLLSPGQVVLEPATMPSRDEWHEDLNIKMMCPDCKVYPANIEEDFSAGDTVCGDCGLVLAARIIDNRSEWRTFANDESGGDDPSRVGKAQGAFDMGPELQTSIAFGDGGHSRELSRAHGKTVEDKGSKVLADSARRIAEVGQSMPLEDRVINAAKHIYHMVHGDPRVFKGKNNEAVIASCIFIACRQANVNRSFREINNIMHVTKKELGKCFKVVEDFMRKKAMQDAVNGPSKAGMPSLENFKAESGPNEIAMQARRYASLLDMNYSAQNVVADFAQLVKDKGVLDGRSPLTVAAACVYLVSYLLDDKKHPKDIAKCASVSDSTIRHAYRLVYEKLQDGALELDPKWLAPPHNGSLARLPIPPKSNALWIARHYVPMRYHRLFLKSPPKVGTGDSRLGSNLGFYLNWWGVTVLGWDSVKSLNVIMWHHHRNAISYLLHTGIIFESYTIMSSYTAGLDEPGTGDRTVRYPVMTEPPAQTPSSPKVYGADDQPSQLASAAHTTWRCTQELTSTRTRNPRKPQRACQPPYRKGGTAWRTEDAVGMAGRAACLHEAWLTAKPNLCALVSRSFLLAAAGRPARGFLEYDNAHGVWHGAFWGGFGMPICDGQSGREKGRKSTRLTANSRSKCVGFQKHDDRKALVVVVADISVSAWRGDCKRTEDACHKELNTQLEDPVILLAVCIAWHAHRDCARAWRGATRAISCQPRRAGPRQNPLSTTNPAVNHAESFPHGCFSHKREFSDGSEDEDCRATKECIAAVLQLRLVPGFRHLEILAYGVPAPQAAQSNQRRSQRHVTAKTERPPGGTHPRFSSGGDAPCHRAMKCKQTAKTARPKACPPDQHGALRAVAGDAQEGGGAMSRKKTTHHAVELAAYCDHLPTLMAGSLGARQKVGIPSGWPACRHLRDGRGGAQDDLLA</sequence>
<dbReference type="InterPro" id="IPR013150">
    <property type="entry name" value="TFIIB_cyclin"/>
</dbReference>
<feature type="region of interest" description="Disordered" evidence="8">
    <location>
        <begin position="513"/>
        <end position="535"/>
    </location>
</feature>
<evidence type="ECO:0000256" key="5">
    <source>
        <dbReference type="ARBA" id="ARBA00023163"/>
    </source>
</evidence>
<keyword evidence="4" id="KW-0805">Transcription regulation</keyword>
<organism evidence="10 11">
    <name type="scientific">Carpinus fangiana</name>
    <dbReference type="NCBI Taxonomy" id="176857"/>
    <lineage>
        <taxon>Eukaryota</taxon>
        <taxon>Viridiplantae</taxon>
        <taxon>Streptophyta</taxon>
        <taxon>Embryophyta</taxon>
        <taxon>Tracheophyta</taxon>
        <taxon>Spermatophyta</taxon>
        <taxon>Magnoliopsida</taxon>
        <taxon>eudicotyledons</taxon>
        <taxon>Gunneridae</taxon>
        <taxon>Pentapetalae</taxon>
        <taxon>rosids</taxon>
        <taxon>fabids</taxon>
        <taxon>Fagales</taxon>
        <taxon>Betulaceae</taxon>
        <taxon>Carpinus</taxon>
    </lineage>
</organism>
<dbReference type="SUPFAM" id="SSF57783">
    <property type="entry name" value="Zinc beta-ribbon"/>
    <property type="match status" value="1"/>
</dbReference>
<feature type="region of interest" description="Disordered" evidence="8">
    <location>
        <begin position="783"/>
        <end position="819"/>
    </location>
</feature>
<dbReference type="InterPro" id="IPR013137">
    <property type="entry name" value="Znf_TFIIB"/>
</dbReference>
<dbReference type="Gene3D" id="1.10.472.170">
    <property type="match status" value="1"/>
</dbReference>
<keyword evidence="7" id="KW-0862">Zinc</keyword>
<keyword evidence="11" id="KW-1185">Reference proteome</keyword>
<dbReference type="InterPro" id="IPR023486">
    <property type="entry name" value="TFIIB_CS"/>
</dbReference>
<evidence type="ECO:0000256" key="8">
    <source>
        <dbReference type="SAM" id="MobiDB-lite"/>
    </source>
</evidence>
<reference evidence="10 11" key="1">
    <citation type="submission" date="2019-06" db="EMBL/GenBank/DDBJ databases">
        <title>A chromosomal-level reference genome of Carpinus fangiana (Coryloideae, Betulaceae).</title>
        <authorList>
            <person name="Yang X."/>
            <person name="Wang Z."/>
            <person name="Zhang L."/>
            <person name="Hao G."/>
            <person name="Liu J."/>
            <person name="Yang Y."/>
        </authorList>
    </citation>
    <scope>NUCLEOTIDE SEQUENCE [LARGE SCALE GENOMIC DNA]</scope>
    <source>
        <strain evidence="10">Cfa_2016G</strain>
        <tissue evidence="10">Leaf</tissue>
    </source>
</reference>
<dbReference type="PRINTS" id="PR00685">
    <property type="entry name" value="TIFACTORIIB"/>
</dbReference>
<feature type="domain" description="TFIIB-type" evidence="9">
    <location>
        <begin position="32"/>
        <end position="65"/>
    </location>
</feature>
<evidence type="ECO:0000256" key="2">
    <source>
        <dbReference type="ARBA" id="ARBA00013932"/>
    </source>
</evidence>
<dbReference type="InterPro" id="IPR000812">
    <property type="entry name" value="TFIIB"/>
</dbReference>
<dbReference type="InterPro" id="IPR013763">
    <property type="entry name" value="Cyclin-like_dom"/>
</dbReference>
<gene>
    <name evidence="10" type="ORF">FH972_021724</name>
</gene>
<dbReference type="GO" id="GO:0017025">
    <property type="term" value="F:TBP-class protein binding"/>
    <property type="evidence" value="ECO:0007669"/>
    <property type="project" value="InterPro"/>
</dbReference>
<evidence type="ECO:0000259" key="9">
    <source>
        <dbReference type="PROSITE" id="PS51134"/>
    </source>
</evidence>
<dbReference type="PANTHER" id="PTHR11618:SF13">
    <property type="entry name" value="TRANSCRIPTION INITIATION FACTOR IIB"/>
    <property type="match status" value="1"/>
</dbReference>
<dbReference type="GO" id="GO:0097550">
    <property type="term" value="C:transcription preinitiation complex"/>
    <property type="evidence" value="ECO:0007669"/>
    <property type="project" value="TreeGrafter"/>
</dbReference>
<dbReference type="InterPro" id="IPR036915">
    <property type="entry name" value="Cyclin-like_sf"/>
</dbReference>
<evidence type="ECO:0000256" key="7">
    <source>
        <dbReference type="PROSITE-ProRule" id="PRU00469"/>
    </source>
</evidence>
<accession>A0A5N6KQR2</accession>
<dbReference type="AlphaFoldDB" id="A0A5N6KQR2"/>
<evidence type="ECO:0000313" key="11">
    <source>
        <dbReference type="Proteomes" id="UP000327013"/>
    </source>
</evidence>
<dbReference type="GO" id="GO:0008270">
    <property type="term" value="F:zinc ion binding"/>
    <property type="evidence" value="ECO:0007669"/>
    <property type="project" value="UniProtKB-KW"/>
</dbReference>
<evidence type="ECO:0000256" key="4">
    <source>
        <dbReference type="ARBA" id="ARBA00023015"/>
    </source>
</evidence>
<evidence type="ECO:0000256" key="6">
    <source>
        <dbReference type="ARBA" id="ARBA00031706"/>
    </source>
</evidence>
<dbReference type="GO" id="GO:0006367">
    <property type="term" value="P:transcription initiation at RNA polymerase II promoter"/>
    <property type="evidence" value="ECO:0007669"/>
    <property type="project" value="TreeGrafter"/>
</dbReference>
<proteinExistence type="inferred from homology"/>
<dbReference type="PROSITE" id="PS51134">
    <property type="entry name" value="ZF_TFIIB"/>
    <property type="match status" value="1"/>
</dbReference>
<dbReference type="PROSITE" id="PS00782">
    <property type="entry name" value="TFIIB"/>
    <property type="match status" value="1"/>
</dbReference>
<dbReference type="GO" id="GO:0070897">
    <property type="term" value="P:transcription preinitiation complex assembly"/>
    <property type="evidence" value="ECO:0007669"/>
    <property type="project" value="InterPro"/>
</dbReference>
<dbReference type="OrthoDB" id="25790at2759"/>
<dbReference type="Gene3D" id="1.10.472.10">
    <property type="entry name" value="Cyclin-like"/>
    <property type="match status" value="1"/>
</dbReference>
<protein>
    <recommendedName>
        <fullName evidence="2">Transcription initiation factor IIB</fullName>
    </recommendedName>
    <alternativeName>
        <fullName evidence="6">General transcription factor TFIIB</fullName>
    </alternativeName>
</protein>
<keyword evidence="7" id="KW-0479">Metal-binding</keyword>
<dbReference type="Pfam" id="PF00382">
    <property type="entry name" value="TFIIB"/>
    <property type="match status" value="2"/>
</dbReference>
<dbReference type="GO" id="GO:0005634">
    <property type="term" value="C:nucleus"/>
    <property type="evidence" value="ECO:0007669"/>
    <property type="project" value="TreeGrafter"/>
</dbReference>
<dbReference type="Pfam" id="PF08271">
    <property type="entry name" value="Zn_Ribbon_TF"/>
    <property type="match status" value="1"/>
</dbReference>
<dbReference type="Proteomes" id="UP000327013">
    <property type="component" value="Unassembled WGS sequence"/>
</dbReference>
<dbReference type="EMBL" id="VIBQ01000010">
    <property type="protein sequence ID" value="KAB8338779.1"/>
    <property type="molecule type" value="Genomic_DNA"/>
</dbReference>
<evidence type="ECO:0000313" key="10">
    <source>
        <dbReference type="EMBL" id="KAB8338779.1"/>
    </source>
</evidence>
<keyword evidence="5" id="KW-0804">Transcription</keyword>
<dbReference type="SUPFAM" id="SSF47954">
    <property type="entry name" value="Cyclin-like"/>
    <property type="match status" value="2"/>
</dbReference>
<evidence type="ECO:0000256" key="3">
    <source>
        <dbReference type="ARBA" id="ARBA00022737"/>
    </source>
</evidence>
<comment type="caution">
    <text evidence="10">The sequence shown here is derived from an EMBL/GenBank/DDBJ whole genome shotgun (WGS) entry which is preliminary data.</text>
</comment>
<keyword evidence="3" id="KW-0677">Repeat</keyword>
<dbReference type="FunFam" id="1.10.472.170:FF:000001">
    <property type="entry name" value="Transcription initiation factor IIB"/>
    <property type="match status" value="1"/>
</dbReference>
<name>A0A5N6KQR2_9ROSI</name>
<dbReference type="SMART" id="SM00385">
    <property type="entry name" value="CYCLIN"/>
    <property type="match status" value="2"/>
</dbReference>
<comment type="similarity">
    <text evidence="1">Belongs to the TFIIB family.</text>
</comment>
<dbReference type="PANTHER" id="PTHR11618">
    <property type="entry name" value="TRANSCRIPTION INITIATION FACTOR IIB-RELATED"/>
    <property type="match status" value="1"/>
</dbReference>
<dbReference type="GO" id="GO:0016251">
    <property type="term" value="F:RNA polymerase II general transcription initiation factor activity"/>
    <property type="evidence" value="ECO:0007669"/>
    <property type="project" value="TreeGrafter"/>
</dbReference>